<feature type="domain" description="AAA+ ATPase" evidence="2">
    <location>
        <begin position="216"/>
        <end position="370"/>
    </location>
</feature>
<dbReference type="SUPFAM" id="SSF52540">
    <property type="entry name" value="P-loop containing nucleoside triphosphate hydrolases"/>
    <property type="match status" value="1"/>
</dbReference>
<dbReference type="InterPro" id="IPR003593">
    <property type="entry name" value="AAA+_ATPase"/>
</dbReference>
<evidence type="ECO:0000313" key="3">
    <source>
        <dbReference type="EMBL" id="PNV67532.1"/>
    </source>
</evidence>
<dbReference type="RefSeq" id="WP_103265043.1">
    <property type="nucleotide sequence ID" value="NZ_CABMLE010000007.1"/>
</dbReference>
<dbReference type="InterPro" id="IPR001482">
    <property type="entry name" value="T2SS/T4SS_dom"/>
</dbReference>
<comment type="caution">
    <text evidence="3">The sequence shown here is derived from an EMBL/GenBank/DDBJ whole genome shotgun (WGS) entry which is preliminary data.</text>
</comment>
<gene>
    <name evidence="3" type="ORF">C2L71_06855</name>
</gene>
<dbReference type="PANTHER" id="PTHR30486:SF15">
    <property type="entry name" value="TYPE II_IV SECRETION SYSTEM ATPASE"/>
    <property type="match status" value="1"/>
</dbReference>
<dbReference type="Gene3D" id="3.40.50.300">
    <property type="entry name" value="P-loop containing nucleotide triphosphate hydrolases"/>
    <property type="match status" value="1"/>
</dbReference>
<dbReference type="PANTHER" id="PTHR30486">
    <property type="entry name" value="TWITCHING MOTILITY PROTEIN PILT"/>
    <property type="match status" value="1"/>
</dbReference>
<dbReference type="GO" id="GO:0016887">
    <property type="term" value="F:ATP hydrolysis activity"/>
    <property type="evidence" value="ECO:0007669"/>
    <property type="project" value="InterPro"/>
</dbReference>
<dbReference type="AlphaFoldDB" id="A0A2K2UBC3"/>
<keyword evidence="4" id="KW-1185">Reference proteome</keyword>
<dbReference type="InterPro" id="IPR027417">
    <property type="entry name" value="P-loop_NTPase"/>
</dbReference>
<evidence type="ECO:0000259" key="2">
    <source>
        <dbReference type="SMART" id="SM00382"/>
    </source>
</evidence>
<organism evidence="3 4">
    <name type="scientific">Enteroscipio rubneri</name>
    <dbReference type="NCBI Taxonomy" id="2070686"/>
    <lineage>
        <taxon>Bacteria</taxon>
        <taxon>Bacillati</taxon>
        <taxon>Actinomycetota</taxon>
        <taxon>Coriobacteriia</taxon>
        <taxon>Eggerthellales</taxon>
        <taxon>Eggerthellaceae</taxon>
        <taxon>Enteroscipio</taxon>
    </lineage>
</organism>
<dbReference type="OrthoDB" id="9810761at2"/>
<reference evidence="4" key="1">
    <citation type="submission" date="2018-01" db="EMBL/GenBank/DDBJ databases">
        <title>Rubneribacter badeniensis gen. nov., sp. nov., and Colonibacter rubneri, gen. nov., sp. nov., WGS of new members of the Eggerthellaceae.</title>
        <authorList>
            <person name="Danylec N."/>
            <person name="Stoll D.A."/>
            <person name="Doetsch A."/>
            <person name="Kulling S.E."/>
            <person name="Huch M."/>
        </authorList>
    </citation>
    <scope>NUCLEOTIDE SEQUENCE [LARGE SCALE GENOMIC DNA]</scope>
    <source>
        <strain evidence="4">ResAG-96</strain>
    </source>
</reference>
<evidence type="ECO:0000313" key="4">
    <source>
        <dbReference type="Proteomes" id="UP000236197"/>
    </source>
</evidence>
<proteinExistence type="inferred from homology"/>
<evidence type="ECO:0000256" key="1">
    <source>
        <dbReference type="ARBA" id="ARBA00006611"/>
    </source>
</evidence>
<dbReference type="SMART" id="SM00382">
    <property type="entry name" value="AAA"/>
    <property type="match status" value="1"/>
</dbReference>
<protein>
    <submittedName>
        <fullName evidence="3">CpaF family protein</fullName>
    </submittedName>
</protein>
<dbReference type="Gene3D" id="3.30.450.380">
    <property type="match status" value="1"/>
</dbReference>
<name>A0A2K2UBC3_9ACTN</name>
<dbReference type="EMBL" id="PPEK01000007">
    <property type="protein sequence ID" value="PNV67532.1"/>
    <property type="molecule type" value="Genomic_DNA"/>
</dbReference>
<dbReference type="Pfam" id="PF00437">
    <property type="entry name" value="T2SSE"/>
    <property type="match status" value="1"/>
</dbReference>
<accession>A0A2K2UBC3</accession>
<sequence>MSLMERAAKAGGCSQGASSQGEQDLEILKTQVHAMVPVDDIAAMIRENPRRARNELKSACRRAFEDPSWAALSDDRRRGLVDELLNATFGFGPLESLLADSSVTEIMVNGPRDVYFEREGRLHRSDRSFVDEGQVRALIDRVLGPLGRRIDEASPLVNARLPEGHRVHAVIPPLALDGPVLTIRKFAHRVMTLEAMKAAGSMDEIMLACLTWAVRARKSIAVSGGTGSGKTTLLNALSCVLPKDERIITIEDSAELRFLEHAHVVRLEARPRNAEGTGEVTIRDLVINALRMRPDRIVVGECRGPEALDMLQAMNTGHDGSMTTLHANSPADAVARLTTMVRYAVELPVDVIEANVASAFDLVVQTSRALDGSRFISEVAEFSFDEDRRRCVATSLFRRPITRQQGRWVRKPSWIDGLAELGVASGEEVRTWTRMCLLPE</sequence>
<dbReference type="InterPro" id="IPR050921">
    <property type="entry name" value="T4SS_GSP_E_ATPase"/>
</dbReference>
<dbReference type="Proteomes" id="UP000236197">
    <property type="component" value="Unassembled WGS sequence"/>
</dbReference>
<dbReference type="CDD" id="cd01130">
    <property type="entry name" value="VirB11-like_ATPase"/>
    <property type="match status" value="1"/>
</dbReference>
<comment type="similarity">
    <text evidence="1">Belongs to the GSP E family.</text>
</comment>